<evidence type="ECO:0000256" key="4">
    <source>
        <dbReference type="ARBA" id="ARBA00023242"/>
    </source>
</evidence>
<evidence type="ECO:0000256" key="1">
    <source>
        <dbReference type="ARBA" id="ARBA00004123"/>
    </source>
</evidence>
<evidence type="ECO:0000313" key="6">
    <source>
        <dbReference type="EMBL" id="EXB44473.1"/>
    </source>
</evidence>
<gene>
    <name evidence="6" type="ORF">L484_013891</name>
</gene>
<sequence length="505" mass="55497">MDGLVPVELVWKKDEIAIRRPTTTIPNSTQMNNTPNYLLAATSTNPTTNPPHKNYLHFGLFPDHRHHHERFVVSAHRNTFKDDKYVNKFKKLSQLKTPLGPVPGDSHIVPDNDYDQQHPDHFHKYSQVLGHYLSTTDDHDHVEKIMPRTTKLQQAVGPPVVRSSYHDHDHVNSRQVPYYSRCRSSNHVNIDDDGDRIGEYNNNCKIKRGTSSSSSSSKATSRRGSSTRRRASASGLLNFVTTTEFSTSPNHQLLDGRPAVVATTSANYTTSMNSLPLPKPITIGTNYYTSAGVKSPPPPPPDDDHDNQTVLLLVPTNDDGDDDQHSQAADPLASINSKQKHSAAESPNDKCDEALVPSFSVCSNDPINTNHQDDSEPCPCNKVKKASILDEAIAYMRTLQLQLQMMSMGTATGVMPPNPIMLAAGNGAPPHPHLRTTFAMPPSTFQMLAFPPTAAAAATFVPINMATSLPLVPPSIPLSLSTSNNSNPTHLNPDHRNPFNPNFFG</sequence>
<feature type="region of interest" description="Disordered" evidence="5">
    <location>
        <begin position="193"/>
        <end position="234"/>
    </location>
</feature>
<dbReference type="SUPFAM" id="SSF47459">
    <property type="entry name" value="HLH, helix-loop-helix DNA-binding domain"/>
    <property type="match status" value="1"/>
</dbReference>
<dbReference type="PANTHER" id="PTHR46807">
    <property type="entry name" value="TRANSCRIPTION FACTOR PIF3"/>
    <property type="match status" value="1"/>
</dbReference>
<accession>W9QVX3</accession>
<dbReference type="AlphaFoldDB" id="W9QVX3"/>
<dbReference type="EMBL" id="KE343864">
    <property type="protein sequence ID" value="EXB44473.1"/>
    <property type="molecule type" value="Genomic_DNA"/>
</dbReference>
<dbReference type="InterPro" id="IPR036638">
    <property type="entry name" value="HLH_DNA-bd_sf"/>
</dbReference>
<dbReference type="PANTHER" id="PTHR46807:SF6">
    <property type="entry name" value="TRANSCRIPTION FACTOR APG"/>
    <property type="match status" value="1"/>
</dbReference>
<dbReference type="GO" id="GO:0005634">
    <property type="term" value="C:nucleus"/>
    <property type="evidence" value="ECO:0007669"/>
    <property type="project" value="UniProtKB-SubCell"/>
</dbReference>
<dbReference type="GO" id="GO:0007165">
    <property type="term" value="P:signal transduction"/>
    <property type="evidence" value="ECO:0007669"/>
    <property type="project" value="UniProtKB-ARBA"/>
</dbReference>
<evidence type="ECO:0000256" key="5">
    <source>
        <dbReference type="SAM" id="MobiDB-lite"/>
    </source>
</evidence>
<dbReference type="InterPro" id="IPR044273">
    <property type="entry name" value="PIF3-like"/>
</dbReference>
<keyword evidence="3" id="KW-0804">Transcription</keyword>
<keyword evidence="2" id="KW-0805">Transcription regulation</keyword>
<protein>
    <recommendedName>
        <fullName evidence="8">BHLH domain-containing protein</fullName>
    </recommendedName>
</protein>
<feature type="region of interest" description="Disordered" evidence="5">
    <location>
        <begin position="483"/>
        <end position="505"/>
    </location>
</feature>
<evidence type="ECO:0000256" key="3">
    <source>
        <dbReference type="ARBA" id="ARBA00023163"/>
    </source>
</evidence>
<feature type="region of interest" description="Disordered" evidence="5">
    <location>
        <begin position="288"/>
        <end position="308"/>
    </location>
</feature>
<evidence type="ECO:0000313" key="7">
    <source>
        <dbReference type="Proteomes" id="UP000030645"/>
    </source>
</evidence>
<evidence type="ECO:0008006" key="8">
    <source>
        <dbReference type="Google" id="ProtNLM"/>
    </source>
</evidence>
<feature type="compositionally biased region" description="Low complexity" evidence="5">
    <location>
        <begin position="209"/>
        <end position="224"/>
    </location>
</feature>
<keyword evidence="4" id="KW-0539">Nucleus</keyword>
<dbReference type="GO" id="GO:0003700">
    <property type="term" value="F:DNA-binding transcription factor activity"/>
    <property type="evidence" value="ECO:0007669"/>
    <property type="project" value="InterPro"/>
</dbReference>
<organism evidence="6 7">
    <name type="scientific">Morus notabilis</name>
    <dbReference type="NCBI Taxonomy" id="981085"/>
    <lineage>
        <taxon>Eukaryota</taxon>
        <taxon>Viridiplantae</taxon>
        <taxon>Streptophyta</taxon>
        <taxon>Embryophyta</taxon>
        <taxon>Tracheophyta</taxon>
        <taxon>Spermatophyta</taxon>
        <taxon>Magnoliopsida</taxon>
        <taxon>eudicotyledons</taxon>
        <taxon>Gunneridae</taxon>
        <taxon>Pentapetalae</taxon>
        <taxon>rosids</taxon>
        <taxon>fabids</taxon>
        <taxon>Rosales</taxon>
        <taxon>Moraceae</taxon>
        <taxon>Moreae</taxon>
        <taxon>Morus</taxon>
    </lineage>
</organism>
<evidence type="ECO:0000256" key="2">
    <source>
        <dbReference type="ARBA" id="ARBA00023015"/>
    </source>
</evidence>
<name>W9QVX3_9ROSA</name>
<keyword evidence="7" id="KW-1185">Reference proteome</keyword>
<proteinExistence type="predicted"/>
<dbReference type="GO" id="GO:0046983">
    <property type="term" value="F:protein dimerization activity"/>
    <property type="evidence" value="ECO:0007669"/>
    <property type="project" value="InterPro"/>
</dbReference>
<dbReference type="Proteomes" id="UP000030645">
    <property type="component" value="Unassembled WGS sequence"/>
</dbReference>
<reference evidence="7" key="1">
    <citation type="submission" date="2013-01" db="EMBL/GenBank/DDBJ databases">
        <title>Draft Genome Sequence of a Mulberry Tree, Morus notabilis C.K. Schneid.</title>
        <authorList>
            <person name="He N."/>
            <person name="Zhao S."/>
        </authorList>
    </citation>
    <scope>NUCLEOTIDE SEQUENCE</scope>
</reference>
<comment type="subcellular location">
    <subcellularLocation>
        <location evidence="1">Nucleus</location>
    </subcellularLocation>
</comment>